<evidence type="ECO:0000256" key="1">
    <source>
        <dbReference type="ARBA" id="ARBA00034120"/>
    </source>
</evidence>
<dbReference type="InterPro" id="IPR043502">
    <property type="entry name" value="DNA/RNA_pol_sf"/>
</dbReference>
<dbReference type="SUPFAM" id="SSF56672">
    <property type="entry name" value="DNA/RNA polymerases"/>
    <property type="match status" value="1"/>
</dbReference>
<dbReference type="InterPro" id="IPR051083">
    <property type="entry name" value="GrpII_Intron_Splice-Mob/Def"/>
</dbReference>
<evidence type="ECO:0000259" key="2">
    <source>
        <dbReference type="PROSITE" id="PS50878"/>
    </source>
</evidence>
<sequence>MYEPKPAIQFEIEKPDGGTRGIMSFAIPDSAVANVFHRRLTLRNTGIFSAYSFAYRPDKTVFDAIVHLQRMLQPSKTYVLKYDYSKYFDTIDHDYLRKLIGKQNFVITSAERKVIDAFLNHKYATYPSWQTLRYEKRIKGVPQGSSLSLFLSNIAAHELDMALERLDGSFVRFADDVIAIAHSYSDARDIELDFRAHCERSGVKINFEKSSGISLMDHRSSDDSRQFFLDKDDGGALATIENVEFLGHKVSSDYIDLTRRAVRRVKRKLSRVIYIHLLQYPRKGHPINSDRLGGDAVDWDLVTCVNEIRRYIYGGLKEKDIQRFIEEDKKLPIVRGLMAFYPLVSTVDTLAELDGWLKNIIRRAIRERNRLIALQDPSAVYFISADNLLTGEWYKSDVPNETRLPSFVRGWRGARKFYKRYGLREIKAPSYYSLLSLYS</sequence>
<evidence type="ECO:0000313" key="4">
    <source>
        <dbReference type="Proteomes" id="UP000028534"/>
    </source>
</evidence>
<organism evidence="3 4">
    <name type="scientific">Sphingobium yanoikuyae</name>
    <name type="common">Sphingomonas yanoikuyae</name>
    <dbReference type="NCBI Taxonomy" id="13690"/>
    <lineage>
        <taxon>Bacteria</taxon>
        <taxon>Pseudomonadati</taxon>
        <taxon>Pseudomonadota</taxon>
        <taxon>Alphaproteobacteria</taxon>
        <taxon>Sphingomonadales</taxon>
        <taxon>Sphingomonadaceae</taxon>
        <taxon>Sphingobium</taxon>
    </lineage>
</organism>
<comment type="caution">
    <text evidence="3">The sequence shown here is derived from an EMBL/GenBank/DDBJ whole genome shotgun (WGS) entry which is preliminary data.</text>
</comment>
<evidence type="ECO:0000313" key="3">
    <source>
        <dbReference type="EMBL" id="KEZ16771.1"/>
    </source>
</evidence>
<dbReference type="InterPro" id="IPR000477">
    <property type="entry name" value="RT_dom"/>
</dbReference>
<dbReference type="PATRIC" id="fig|13690.10.peg.4105"/>
<dbReference type="eggNOG" id="COG3344">
    <property type="taxonomic scope" value="Bacteria"/>
</dbReference>
<dbReference type="PANTHER" id="PTHR34047:SF8">
    <property type="entry name" value="PROTEIN YKFC"/>
    <property type="match status" value="1"/>
</dbReference>
<dbReference type="AlphaFoldDB" id="A0A084EFM9"/>
<protein>
    <submittedName>
        <fullName evidence="3">GroupII intron-associated maturase</fullName>
    </submittedName>
</protein>
<gene>
    <name evidence="3" type="ORF">CP98_04000</name>
</gene>
<dbReference type="RefSeq" id="WP_080727302.1">
    <property type="nucleotide sequence ID" value="NZ_JGVR01000027.1"/>
</dbReference>
<dbReference type="Pfam" id="PF00078">
    <property type="entry name" value="RVT_1"/>
    <property type="match status" value="1"/>
</dbReference>
<reference evidence="3 4" key="1">
    <citation type="submission" date="2014-03" db="EMBL/GenBank/DDBJ databases">
        <title>Genome sequence of Sphingobium yanoikuyae B1.</title>
        <authorList>
            <person name="Gan H.M."/>
            <person name="Gan H.Y."/>
            <person name="Savka M.A."/>
        </authorList>
    </citation>
    <scope>NUCLEOTIDE SEQUENCE [LARGE SCALE GENOMIC DNA]</scope>
    <source>
        <strain evidence="3 4">B1</strain>
    </source>
</reference>
<proteinExistence type="inferred from homology"/>
<dbReference type="Proteomes" id="UP000028534">
    <property type="component" value="Unassembled WGS sequence"/>
</dbReference>
<dbReference type="PANTHER" id="PTHR34047">
    <property type="entry name" value="NUCLEAR INTRON MATURASE 1, MITOCHONDRIAL-RELATED"/>
    <property type="match status" value="1"/>
</dbReference>
<feature type="domain" description="Reverse transcriptase" evidence="2">
    <location>
        <begin position="1"/>
        <end position="250"/>
    </location>
</feature>
<comment type="similarity">
    <text evidence="1">Belongs to the bacterial reverse transcriptase family.</text>
</comment>
<accession>A0A084EFM9</accession>
<name>A0A084EFM9_SPHYA</name>
<dbReference type="PROSITE" id="PS50878">
    <property type="entry name" value="RT_POL"/>
    <property type="match status" value="1"/>
</dbReference>
<dbReference type="CDD" id="cd01651">
    <property type="entry name" value="RT_G2_intron"/>
    <property type="match status" value="1"/>
</dbReference>
<dbReference type="EMBL" id="JGVR01000027">
    <property type="protein sequence ID" value="KEZ16771.1"/>
    <property type="molecule type" value="Genomic_DNA"/>
</dbReference>